<proteinExistence type="predicted"/>
<gene>
    <name evidence="1" type="ORF">OB955_24825</name>
</gene>
<comment type="caution">
    <text evidence="1">The sequence shown here is derived from an EMBL/GenBank/DDBJ whole genome shotgun (WGS) entry which is preliminary data.</text>
</comment>
<evidence type="ECO:0000313" key="1">
    <source>
        <dbReference type="EMBL" id="MCU4975907.1"/>
    </source>
</evidence>
<evidence type="ECO:0000313" key="2">
    <source>
        <dbReference type="Proteomes" id="UP001320972"/>
    </source>
</evidence>
<name>A0ABT2QLX7_9EURY</name>
<dbReference type="RefSeq" id="WP_338009456.1">
    <property type="nucleotide sequence ID" value="NZ_JAOPKB010000028.1"/>
</dbReference>
<protein>
    <recommendedName>
        <fullName evidence="3">Universal stress protein family protein</fullName>
    </recommendedName>
</protein>
<evidence type="ECO:0008006" key="3">
    <source>
        <dbReference type="Google" id="ProtNLM"/>
    </source>
</evidence>
<dbReference type="EMBL" id="JAOPKB010000028">
    <property type="protein sequence ID" value="MCU4975907.1"/>
    <property type="molecule type" value="Genomic_DNA"/>
</dbReference>
<dbReference type="Proteomes" id="UP001320972">
    <property type="component" value="Unassembled WGS sequence"/>
</dbReference>
<organism evidence="1 2">
    <name type="scientific">Natronoglomus mannanivorans</name>
    <dbReference type="NCBI Taxonomy" id="2979990"/>
    <lineage>
        <taxon>Archaea</taxon>
        <taxon>Methanobacteriati</taxon>
        <taxon>Methanobacteriota</taxon>
        <taxon>Stenosarchaea group</taxon>
        <taxon>Halobacteria</taxon>
        <taxon>Halobacteriales</taxon>
        <taxon>Natrialbaceae</taxon>
        <taxon>Natronoglomus</taxon>
    </lineage>
</organism>
<reference evidence="1 2" key="1">
    <citation type="submission" date="2022-09" db="EMBL/GenBank/DDBJ databases">
        <title>Enrichment on poylsaccharides allowed isolation of novel metabolic and taxonomic groups of Haloarchaea.</title>
        <authorList>
            <person name="Sorokin D.Y."/>
            <person name="Elcheninov A.G."/>
            <person name="Khizhniak T.V."/>
            <person name="Kolganova T.V."/>
            <person name="Kublanov I.V."/>
        </authorList>
    </citation>
    <scope>NUCLEOTIDE SEQUENCE [LARGE SCALE GENOMIC DNA]</scope>
    <source>
        <strain evidence="1 2">AArc-m2/3/4</strain>
    </source>
</reference>
<sequence length="68" mass="7499">MQSTLLKRTLVPLANEGDARTTCDGIERYLDEDIQLHVVHVIQKAGGAPDKAPLKAREEQAKAIFDLV</sequence>
<accession>A0ABT2QLX7</accession>
<keyword evidence="2" id="KW-1185">Reference proteome</keyword>